<feature type="transmembrane region" description="Helical" evidence="1">
    <location>
        <begin position="65"/>
        <end position="82"/>
    </location>
</feature>
<organism evidence="2 3">
    <name type="scientific">Datura stramonium</name>
    <name type="common">Jimsonweed</name>
    <name type="synonym">Common thornapple</name>
    <dbReference type="NCBI Taxonomy" id="4076"/>
    <lineage>
        <taxon>Eukaryota</taxon>
        <taxon>Viridiplantae</taxon>
        <taxon>Streptophyta</taxon>
        <taxon>Embryophyta</taxon>
        <taxon>Tracheophyta</taxon>
        <taxon>Spermatophyta</taxon>
        <taxon>Magnoliopsida</taxon>
        <taxon>eudicotyledons</taxon>
        <taxon>Gunneridae</taxon>
        <taxon>Pentapetalae</taxon>
        <taxon>asterids</taxon>
        <taxon>lamiids</taxon>
        <taxon>Solanales</taxon>
        <taxon>Solanaceae</taxon>
        <taxon>Solanoideae</taxon>
        <taxon>Datureae</taxon>
        <taxon>Datura</taxon>
    </lineage>
</organism>
<evidence type="ECO:0000313" key="3">
    <source>
        <dbReference type="Proteomes" id="UP000823775"/>
    </source>
</evidence>
<dbReference type="EMBL" id="JACEIK010000093">
    <property type="protein sequence ID" value="MCD7449389.1"/>
    <property type="molecule type" value="Genomic_DNA"/>
</dbReference>
<name>A0ABS8RRI8_DATST</name>
<evidence type="ECO:0000256" key="1">
    <source>
        <dbReference type="SAM" id="Phobius"/>
    </source>
</evidence>
<reference evidence="2 3" key="1">
    <citation type="journal article" date="2021" name="BMC Genomics">
        <title>Datura genome reveals duplications of psychoactive alkaloid biosynthetic genes and high mutation rate following tissue culture.</title>
        <authorList>
            <person name="Rajewski A."/>
            <person name="Carter-House D."/>
            <person name="Stajich J."/>
            <person name="Litt A."/>
        </authorList>
    </citation>
    <scope>NUCLEOTIDE SEQUENCE [LARGE SCALE GENOMIC DNA]</scope>
    <source>
        <strain evidence="2">AR-01</strain>
    </source>
</reference>
<keyword evidence="3" id="KW-1185">Reference proteome</keyword>
<keyword evidence="1" id="KW-0812">Transmembrane</keyword>
<dbReference type="Proteomes" id="UP000823775">
    <property type="component" value="Unassembled WGS sequence"/>
</dbReference>
<evidence type="ECO:0000313" key="2">
    <source>
        <dbReference type="EMBL" id="MCD7449389.1"/>
    </source>
</evidence>
<accession>A0ABS8RRI8</accession>
<gene>
    <name evidence="2" type="ORF">HAX54_051820</name>
</gene>
<sequence length="112" mass="12539">MWKDNQARPQFGEADIDGWILLGSSATDKDGRSGQLTMWLSLVPVVVVMQKLNNDDDGWHIPNKALWGVLGLVVLGLLFYIVDRVKRTKSSKINEANHSDEAAFKVCRGEEK</sequence>
<protein>
    <submittedName>
        <fullName evidence="2">Uncharacterized protein</fullName>
    </submittedName>
</protein>
<comment type="caution">
    <text evidence="2">The sequence shown here is derived from an EMBL/GenBank/DDBJ whole genome shotgun (WGS) entry which is preliminary data.</text>
</comment>
<proteinExistence type="predicted"/>
<keyword evidence="1" id="KW-0472">Membrane</keyword>
<keyword evidence="1" id="KW-1133">Transmembrane helix</keyword>